<dbReference type="InterPro" id="IPR002937">
    <property type="entry name" value="Amino_oxidase"/>
</dbReference>
<protein>
    <submittedName>
        <fullName evidence="2">Uncharacterized protein with NAD-binding domain and iron-sulfur cluster</fullName>
    </submittedName>
</protein>
<dbReference type="Pfam" id="PF01593">
    <property type="entry name" value="Amino_oxidase"/>
    <property type="match status" value="1"/>
</dbReference>
<comment type="caution">
    <text evidence="2">The sequence shown here is derived from an EMBL/GenBank/DDBJ whole genome shotgun (WGS) entry which is preliminary data.</text>
</comment>
<keyword evidence="3" id="KW-1185">Reference proteome</keyword>
<dbReference type="SUPFAM" id="SSF51905">
    <property type="entry name" value="FAD/NAD(P)-binding domain"/>
    <property type="match status" value="1"/>
</dbReference>
<dbReference type="GO" id="GO:0016491">
    <property type="term" value="F:oxidoreductase activity"/>
    <property type="evidence" value="ECO:0007669"/>
    <property type="project" value="InterPro"/>
</dbReference>
<dbReference type="PROSITE" id="PS51318">
    <property type="entry name" value="TAT"/>
    <property type="match status" value="1"/>
</dbReference>
<dbReference type="InterPro" id="IPR036188">
    <property type="entry name" value="FAD/NAD-bd_sf"/>
</dbReference>
<proteinExistence type="predicted"/>
<dbReference type="Proteomes" id="UP000282084">
    <property type="component" value="Unassembled WGS sequence"/>
</dbReference>
<dbReference type="EMBL" id="RBXO01000001">
    <property type="protein sequence ID" value="RKT53674.1"/>
    <property type="molecule type" value="Genomic_DNA"/>
</dbReference>
<gene>
    <name evidence="2" type="ORF">C8E97_2253</name>
</gene>
<dbReference type="PANTHER" id="PTHR42923">
    <property type="entry name" value="PROTOPORPHYRINOGEN OXIDASE"/>
    <property type="match status" value="1"/>
</dbReference>
<dbReference type="AlphaFoldDB" id="A0A495VWS8"/>
<name>A0A495VWS8_9PSEU</name>
<dbReference type="InterPro" id="IPR050464">
    <property type="entry name" value="Zeta_carotene_desat/Oxidored"/>
</dbReference>
<sequence>MVDGHGISRRALLAGAGAGLAGWGLPGVAAARGTGGTVAVLGGGVAGLTAAHELAERGFAVTVYERRALGGKCRSIPVDGTGRGGRRDLPGEHGFRIFFGFYQDLPDTLRRIPFPGNPNGVHDNLVTATEFLASFAGGREDLLLPLTPPGGLPDRLTPELFLRQVRAAVESAFHLPPHEAAVFAQRMLVYLTSCEERRLEQWEHTTWPDFLRARGKSEDYQRIFVYGPTRVLSSTRTDNASAHTAGIVAEQVLFTLLGRGGEGPLDRVLNLPTNEAWIDPWERHLRGLGVGFRLGWSVEDLVVDRGRVAAARVRDPRGRAEAVHADYYVCALPVDHARRVWNADLLAAEPRLRAAATLETQWMTGLMLYFDRPTPLAHGHVYYIHAPWSLTSISQAAFWPGRDFRADYGDGTVADCVSVVISDWDEPGVLFGRPARQLTEEQVVQEVLAQLDLHLNDTGRPVLDRSSLVTWFLDPGVSGLGGPNPVNADELVVQPVGSWRRRPTARTSVPNLFLAGDYVRAPINGASMEAANSTARLAVNALLDEAGSDAHRAVVHELYRAPEFELLKAEDRVHHLLRLPNAFDVVPLP</sequence>
<reference evidence="2 3" key="1">
    <citation type="submission" date="2018-10" db="EMBL/GenBank/DDBJ databases">
        <title>Sequencing the genomes of 1000 actinobacteria strains.</title>
        <authorList>
            <person name="Klenk H.-P."/>
        </authorList>
    </citation>
    <scope>NUCLEOTIDE SEQUENCE [LARGE SCALE GENOMIC DNA]</scope>
    <source>
        <strain evidence="2 3">DSM 43800</strain>
    </source>
</reference>
<organism evidence="2 3">
    <name type="scientific">Saccharothrix australiensis</name>
    <dbReference type="NCBI Taxonomy" id="2072"/>
    <lineage>
        <taxon>Bacteria</taxon>
        <taxon>Bacillati</taxon>
        <taxon>Actinomycetota</taxon>
        <taxon>Actinomycetes</taxon>
        <taxon>Pseudonocardiales</taxon>
        <taxon>Pseudonocardiaceae</taxon>
        <taxon>Saccharothrix</taxon>
    </lineage>
</organism>
<evidence type="ECO:0000313" key="3">
    <source>
        <dbReference type="Proteomes" id="UP000282084"/>
    </source>
</evidence>
<accession>A0A495VWS8</accession>
<dbReference type="Gene3D" id="3.50.50.60">
    <property type="entry name" value="FAD/NAD(P)-binding domain"/>
    <property type="match status" value="1"/>
</dbReference>
<dbReference type="PANTHER" id="PTHR42923:SF46">
    <property type="entry name" value="AMINE OXIDASE"/>
    <property type="match status" value="1"/>
</dbReference>
<dbReference type="InterPro" id="IPR006311">
    <property type="entry name" value="TAT_signal"/>
</dbReference>
<evidence type="ECO:0000313" key="2">
    <source>
        <dbReference type="EMBL" id="RKT53674.1"/>
    </source>
</evidence>
<feature type="domain" description="Amine oxidase" evidence="1">
    <location>
        <begin position="45"/>
        <end position="543"/>
    </location>
</feature>
<evidence type="ECO:0000259" key="1">
    <source>
        <dbReference type="Pfam" id="PF01593"/>
    </source>
</evidence>